<evidence type="ECO:0000313" key="4">
    <source>
        <dbReference type="Proteomes" id="UP000199532"/>
    </source>
</evidence>
<dbReference type="AlphaFoldDB" id="A0A1H6UT38"/>
<keyword evidence="1" id="KW-0732">Signal</keyword>
<name>A0A1H6UT38_9BACT</name>
<dbReference type="Proteomes" id="UP000199532">
    <property type="component" value="Unassembled WGS sequence"/>
</dbReference>
<feature type="domain" description="Secretion system C-terminal sorting" evidence="2">
    <location>
        <begin position="323"/>
        <end position="393"/>
    </location>
</feature>
<dbReference type="RefSeq" id="WP_090335703.1">
    <property type="nucleotide sequence ID" value="NZ_FNXY01000004.1"/>
</dbReference>
<dbReference type="EMBL" id="FNXY01000004">
    <property type="protein sequence ID" value="SEI95408.1"/>
    <property type="molecule type" value="Genomic_DNA"/>
</dbReference>
<gene>
    <name evidence="3" type="ORF">SAMN04487995_2716</name>
</gene>
<reference evidence="3 4" key="1">
    <citation type="submission" date="2016-10" db="EMBL/GenBank/DDBJ databases">
        <authorList>
            <person name="de Groot N.N."/>
        </authorList>
    </citation>
    <scope>NUCLEOTIDE SEQUENCE [LARGE SCALE GENOMIC DNA]</scope>
    <source>
        <strain evidence="3 4">DSM 19938</strain>
    </source>
</reference>
<protein>
    <submittedName>
        <fullName evidence="3">Por secretion system C-terminal sorting domain-containing protein</fullName>
    </submittedName>
</protein>
<feature type="signal peptide" evidence="1">
    <location>
        <begin position="1"/>
        <end position="25"/>
    </location>
</feature>
<accession>A0A1H6UT38</accession>
<sequence>MERIYKQIKVLAGCALLFTTQAALAQSGIVVTKRTAPIGVVSFSTSSVVSGISDAKHIDGYVKKFGSTNFIFPVGDNNIYRPFAAAADGTTGAYFLENPNGAAVPSGGPFNISLKENSVASVSPREFWDIDGTNPTRITLTWNAASNVGLLTGSVLDVLTIVGWNSGNGRWEKINSVVDQSSLLGGSSTLTSGSITSSASIVPNTYSIYTLAAGTSTPLPVTLISFKVSLDDASKVRLDWRTTSEENSQRFEIQHSVDGKTWIEKGRIDAAGQSSTSIEYSYFDVTPVTGENLYRLKMVDRDGTFAYSRIESVNLEGIAAIFYPNPVSDKLFLKLSDKSAVKGITLRNSLGNSVFSASSIPAGGIDVKGLTSGLYLVQVILENGTYSTQKILVTK</sequence>
<evidence type="ECO:0000313" key="3">
    <source>
        <dbReference type="EMBL" id="SEI95408.1"/>
    </source>
</evidence>
<organism evidence="3 4">
    <name type="scientific">Dyadobacter koreensis</name>
    <dbReference type="NCBI Taxonomy" id="408657"/>
    <lineage>
        <taxon>Bacteria</taxon>
        <taxon>Pseudomonadati</taxon>
        <taxon>Bacteroidota</taxon>
        <taxon>Cytophagia</taxon>
        <taxon>Cytophagales</taxon>
        <taxon>Spirosomataceae</taxon>
        <taxon>Dyadobacter</taxon>
    </lineage>
</organism>
<dbReference type="InterPro" id="IPR026444">
    <property type="entry name" value="Secre_tail"/>
</dbReference>
<dbReference type="NCBIfam" id="TIGR04183">
    <property type="entry name" value="Por_Secre_tail"/>
    <property type="match status" value="1"/>
</dbReference>
<dbReference type="STRING" id="408657.SAMN04487995_2716"/>
<keyword evidence="4" id="KW-1185">Reference proteome</keyword>
<evidence type="ECO:0000259" key="2">
    <source>
        <dbReference type="Pfam" id="PF18962"/>
    </source>
</evidence>
<evidence type="ECO:0000256" key="1">
    <source>
        <dbReference type="SAM" id="SignalP"/>
    </source>
</evidence>
<feature type="chain" id="PRO_5011651181" evidence="1">
    <location>
        <begin position="26"/>
        <end position="395"/>
    </location>
</feature>
<dbReference type="Pfam" id="PF18962">
    <property type="entry name" value="Por_Secre_tail"/>
    <property type="match status" value="1"/>
</dbReference>
<proteinExistence type="predicted"/>